<dbReference type="PROSITE" id="PS50007">
    <property type="entry name" value="PIPLC_X_DOMAIN"/>
    <property type="match status" value="1"/>
</dbReference>
<dbReference type="InterPro" id="IPR000909">
    <property type="entry name" value="PLipase_C_PInositol-sp_X_dom"/>
</dbReference>
<evidence type="ECO:0000313" key="2">
    <source>
        <dbReference type="EMBL" id="CAL4981929.1"/>
    </source>
</evidence>
<evidence type="ECO:0000259" key="1">
    <source>
        <dbReference type="SMART" id="SM00148"/>
    </source>
</evidence>
<dbReference type="EMBL" id="OZ075131">
    <property type="protein sequence ID" value="CAL4981929.1"/>
    <property type="molecule type" value="Genomic_DNA"/>
</dbReference>
<dbReference type="SUPFAM" id="SSF51695">
    <property type="entry name" value="PLC-like phosphodiesterases"/>
    <property type="match status" value="1"/>
</dbReference>
<gene>
    <name evidence="2" type="ORF">URODEC1_LOCUS56382</name>
</gene>
<name>A0ABC9ARN6_9POAL</name>
<dbReference type="Proteomes" id="UP001497457">
    <property type="component" value="Chromosome 21rd"/>
</dbReference>
<organism evidence="2 3">
    <name type="scientific">Urochloa decumbens</name>
    <dbReference type="NCBI Taxonomy" id="240449"/>
    <lineage>
        <taxon>Eukaryota</taxon>
        <taxon>Viridiplantae</taxon>
        <taxon>Streptophyta</taxon>
        <taxon>Embryophyta</taxon>
        <taxon>Tracheophyta</taxon>
        <taxon>Spermatophyta</taxon>
        <taxon>Magnoliopsida</taxon>
        <taxon>Liliopsida</taxon>
        <taxon>Poales</taxon>
        <taxon>Poaceae</taxon>
        <taxon>PACMAD clade</taxon>
        <taxon>Panicoideae</taxon>
        <taxon>Panicodae</taxon>
        <taxon>Paniceae</taxon>
        <taxon>Melinidinae</taxon>
        <taxon>Urochloa</taxon>
    </lineage>
</organism>
<accession>A0ABC9ARN6</accession>
<dbReference type="InterPro" id="IPR017946">
    <property type="entry name" value="PLC-like_Pdiesterase_TIM-brl"/>
</dbReference>
<dbReference type="AlphaFoldDB" id="A0ABC9ARN6"/>
<sequence length="321" mass="35827">MGSVISFLDAARRMREAAAQEQALAALLSSSGDSFPGSSYRPASHKTWMEGLGASNLRINQVVWPGTHDSATNGIFPAPLAQCQTLSVYEQLAMGCRVLDVRVQQDRRVCHGILLSYPVDAVLADVKRFLAETTAETIILEIRTEFGQRDPPEFAKYLVESLGEDRLIRHDDRIFDKTVADLPPNKRVICVWKPRQSPAPKPGELLWGPGCLRDDWVNTDMPKTKFDSNLGKLGRNPPVDRRRYFYRVENTATPLGDSLASLLVEPVTRRIRRFARLFISRVVAEGHGDKLQVFSTDFIDENFVDACVGFTKARIDGAHGT</sequence>
<dbReference type="Pfam" id="PF00388">
    <property type="entry name" value="PI-PLC-X"/>
    <property type="match status" value="1"/>
</dbReference>
<dbReference type="InterPro" id="IPR051057">
    <property type="entry name" value="PI-PLC_domain"/>
</dbReference>
<reference evidence="2" key="1">
    <citation type="submission" date="2024-10" db="EMBL/GenBank/DDBJ databases">
        <authorList>
            <person name="Ryan C."/>
        </authorList>
    </citation>
    <scope>NUCLEOTIDE SEQUENCE [LARGE SCALE GENOMIC DNA]</scope>
</reference>
<proteinExistence type="predicted"/>
<dbReference type="Gene3D" id="3.20.20.190">
    <property type="entry name" value="Phosphatidylinositol (PI) phosphodiesterase"/>
    <property type="match status" value="1"/>
</dbReference>
<dbReference type="PANTHER" id="PTHR13593">
    <property type="match status" value="1"/>
</dbReference>
<protein>
    <recommendedName>
        <fullName evidence="1">Phosphatidylinositol-specific phospholipase C X domain-containing protein</fullName>
    </recommendedName>
</protein>
<dbReference type="SMART" id="SM00148">
    <property type="entry name" value="PLCXc"/>
    <property type="match status" value="1"/>
</dbReference>
<evidence type="ECO:0000313" key="3">
    <source>
        <dbReference type="Proteomes" id="UP001497457"/>
    </source>
</evidence>
<dbReference type="PANTHER" id="PTHR13593:SF150">
    <property type="entry name" value="PLC-LIKE PHOSPHODIESTERASES SUPERFAMILY PROTEIN"/>
    <property type="match status" value="1"/>
</dbReference>
<feature type="domain" description="Phosphatidylinositol-specific phospholipase C X" evidence="1">
    <location>
        <begin position="59"/>
        <end position="193"/>
    </location>
</feature>
<keyword evidence="3" id="KW-1185">Reference proteome</keyword>